<proteinExistence type="predicted"/>
<dbReference type="EMBL" id="JALIRP010000006">
    <property type="protein sequence ID" value="MCJ8013219.1"/>
    <property type="molecule type" value="Genomic_DNA"/>
</dbReference>
<feature type="transmembrane region" description="Helical" evidence="1">
    <location>
        <begin position="21"/>
        <end position="40"/>
    </location>
</feature>
<dbReference type="AlphaFoldDB" id="A0A9X1WWD8"/>
<sequence length="245" mass="29028">MEQRYKKLAKVVIRIKKIFGLIVLVITLIIVIHLAFYWVARQQAVGFLEKKYYDMDMRIGWPSQSIFSNISDGWYKVPVYTQNKKQKIKFYVDLNMFNGLRDDDFLFWALQADAEDQFNDKVREIIPTAKVDIIHQSIDEDAYYKDFGKGNIQYVHNSSGDLVLVVHIGWEGKRKLSTEEFSEKCSEAGAHFLSTYPVYELQFSYTYQDNEKMYTTTQNNNDNLEQILKDHLYQELYTNVHIYKF</sequence>
<evidence type="ECO:0000313" key="2">
    <source>
        <dbReference type="EMBL" id="MCJ8013219.1"/>
    </source>
</evidence>
<keyword evidence="3" id="KW-1185">Reference proteome</keyword>
<comment type="caution">
    <text evidence="2">The sequence shown here is derived from an EMBL/GenBank/DDBJ whole genome shotgun (WGS) entry which is preliminary data.</text>
</comment>
<dbReference type="Proteomes" id="UP001139347">
    <property type="component" value="Unassembled WGS sequence"/>
</dbReference>
<keyword evidence="1" id="KW-1133">Transmembrane helix</keyword>
<evidence type="ECO:0000256" key="1">
    <source>
        <dbReference type="SAM" id="Phobius"/>
    </source>
</evidence>
<name>A0A9X1WWD8_9BACL</name>
<gene>
    <name evidence="2" type="ORF">MUG84_15915</name>
</gene>
<keyword evidence="1" id="KW-0812">Transmembrane</keyword>
<protein>
    <submittedName>
        <fullName evidence="2">Uncharacterized protein</fullName>
    </submittedName>
</protein>
<accession>A0A9X1WWD8</accession>
<keyword evidence="1" id="KW-0472">Membrane</keyword>
<organism evidence="2 3">
    <name type="scientific">Paenibacillus mangrovi</name>
    <dbReference type="NCBI Taxonomy" id="2931978"/>
    <lineage>
        <taxon>Bacteria</taxon>
        <taxon>Bacillati</taxon>
        <taxon>Bacillota</taxon>
        <taxon>Bacilli</taxon>
        <taxon>Bacillales</taxon>
        <taxon>Paenibacillaceae</taxon>
        <taxon>Paenibacillus</taxon>
    </lineage>
</organism>
<dbReference type="RefSeq" id="WP_244726378.1">
    <property type="nucleotide sequence ID" value="NZ_JALIRP010000006.1"/>
</dbReference>
<reference evidence="2" key="1">
    <citation type="submission" date="2022-04" db="EMBL/GenBank/DDBJ databases">
        <title>Paenibacillus mangrovi sp. nov., a novel endophytic bacterium isolated from bark of Kandelia candel.</title>
        <authorList>
            <person name="Tuo L."/>
        </authorList>
    </citation>
    <scope>NUCLEOTIDE SEQUENCE</scope>
    <source>
        <strain evidence="2">KQZ6P-2</strain>
    </source>
</reference>
<evidence type="ECO:0000313" key="3">
    <source>
        <dbReference type="Proteomes" id="UP001139347"/>
    </source>
</evidence>